<dbReference type="PANTHER" id="PTHR11240:SF22">
    <property type="entry name" value="RIBONUCLEASE T2"/>
    <property type="match status" value="1"/>
</dbReference>
<dbReference type="EMBL" id="JAYWIO010000008">
    <property type="protein sequence ID" value="KAK7243008.1"/>
    <property type="molecule type" value="Genomic_DNA"/>
</dbReference>
<dbReference type="GO" id="GO:0033897">
    <property type="term" value="F:ribonuclease T2 activity"/>
    <property type="evidence" value="ECO:0007669"/>
    <property type="project" value="InterPro"/>
</dbReference>
<gene>
    <name evidence="4" type="ORF">RIF29_37791</name>
</gene>
<dbReference type="Pfam" id="PF00445">
    <property type="entry name" value="Ribonuclease_T2"/>
    <property type="match status" value="1"/>
</dbReference>
<dbReference type="InterPro" id="IPR036430">
    <property type="entry name" value="RNase_T2-like_sf"/>
</dbReference>
<feature type="signal peptide" evidence="3">
    <location>
        <begin position="1"/>
        <end position="18"/>
    </location>
</feature>
<organism evidence="4 5">
    <name type="scientific">Crotalaria pallida</name>
    <name type="common">Smooth rattlebox</name>
    <name type="synonym">Crotalaria striata</name>
    <dbReference type="NCBI Taxonomy" id="3830"/>
    <lineage>
        <taxon>Eukaryota</taxon>
        <taxon>Viridiplantae</taxon>
        <taxon>Streptophyta</taxon>
        <taxon>Embryophyta</taxon>
        <taxon>Tracheophyta</taxon>
        <taxon>Spermatophyta</taxon>
        <taxon>Magnoliopsida</taxon>
        <taxon>eudicotyledons</taxon>
        <taxon>Gunneridae</taxon>
        <taxon>Pentapetalae</taxon>
        <taxon>rosids</taxon>
        <taxon>fabids</taxon>
        <taxon>Fabales</taxon>
        <taxon>Fabaceae</taxon>
        <taxon>Papilionoideae</taxon>
        <taxon>50 kb inversion clade</taxon>
        <taxon>genistoids sensu lato</taxon>
        <taxon>core genistoids</taxon>
        <taxon>Crotalarieae</taxon>
        <taxon>Crotalaria</taxon>
    </lineage>
</organism>
<dbReference type="PANTHER" id="PTHR11240">
    <property type="entry name" value="RIBONUCLEASE T2"/>
    <property type="match status" value="1"/>
</dbReference>
<name>A0AAN9E112_CROPI</name>
<dbReference type="SUPFAM" id="SSF55895">
    <property type="entry name" value="Ribonuclease Rh-like"/>
    <property type="match status" value="1"/>
</dbReference>
<evidence type="ECO:0000256" key="3">
    <source>
        <dbReference type="SAM" id="SignalP"/>
    </source>
</evidence>
<protein>
    <submittedName>
        <fullName evidence="4">Uncharacterized protein</fullName>
    </submittedName>
</protein>
<dbReference type="InterPro" id="IPR001568">
    <property type="entry name" value="RNase_T2-like"/>
</dbReference>
<evidence type="ECO:0000256" key="2">
    <source>
        <dbReference type="RuleBase" id="RU004328"/>
    </source>
</evidence>
<evidence type="ECO:0000256" key="1">
    <source>
        <dbReference type="ARBA" id="ARBA00007469"/>
    </source>
</evidence>
<comment type="similarity">
    <text evidence="1 2">Belongs to the RNase T2 family.</text>
</comment>
<dbReference type="Proteomes" id="UP001372338">
    <property type="component" value="Unassembled WGS sequence"/>
</dbReference>
<dbReference type="AlphaFoldDB" id="A0AAN9E112"/>
<keyword evidence="3" id="KW-0732">Signal</keyword>
<keyword evidence="5" id="KW-1185">Reference proteome</keyword>
<evidence type="ECO:0000313" key="4">
    <source>
        <dbReference type="EMBL" id="KAK7243008.1"/>
    </source>
</evidence>
<feature type="chain" id="PRO_5043047959" evidence="3">
    <location>
        <begin position="19"/>
        <end position="149"/>
    </location>
</feature>
<sequence>MMMTMSIIFTTIVALSYCITSSSPSFMQQPALVDQVSSYDYTIIALQWAKRVRKVTNCKRDKEKVPKKFLIHARGQEISTIVNKKVDDCDQLSTFPTYTKTVEDMKAYWVDLYSEVDNNNLWVAEWRMHGSCAQNERNISHTPEDYCSN</sequence>
<dbReference type="Gene3D" id="3.90.730.10">
    <property type="entry name" value="Ribonuclease T2-like"/>
    <property type="match status" value="1"/>
</dbReference>
<proteinExistence type="inferred from homology"/>
<comment type="caution">
    <text evidence="4">The sequence shown here is derived from an EMBL/GenBank/DDBJ whole genome shotgun (WGS) entry which is preliminary data.</text>
</comment>
<reference evidence="4 5" key="1">
    <citation type="submission" date="2024-01" db="EMBL/GenBank/DDBJ databases">
        <title>The genomes of 5 underutilized Papilionoideae crops provide insights into root nodulation and disease resistanc.</title>
        <authorList>
            <person name="Yuan L."/>
        </authorList>
    </citation>
    <scope>NUCLEOTIDE SEQUENCE [LARGE SCALE GENOMIC DNA]</scope>
    <source>
        <strain evidence="4">ZHUSHIDOU_FW_LH</strain>
        <tissue evidence="4">Leaf</tissue>
    </source>
</reference>
<evidence type="ECO:0000313" key="5">
    <source>
        <dbReference type="Proteomes" id="UP001372338"/>
    </source>
</evidence>
<dbReference type="GO" id="GO:0003723">
    <property type="term" value="F:RNA binding"/>
    <property type="evidence" value="ECO:0007669"/>
    <property type="project" value="InterPro"/>
</dbReference>
<accession>A0AAN9E112</accession>